<dbReference type="SMART" id="SM00369">
    <property type="entry name" value="LRR_TYP"/>
    <property type="match status" value="5"/>
</dbReference>
<proteinExistence type="predicted"/>
<organism evidence="1 2">
    <name type="scientific">Apolygus lucorum</name>
    <name type="common">Small green plant bug</name>
    <name type="synonym">Lygocoris lucorum</name>
    <dbReference type="NCBI Taxonomy" id="248454"/>
    <lineage>
        <taxon>Eukaryota</taxon>
        <taxon>Metazoa</taxon>
        <taxon>Ecdysozoa</taxon>
        <taxon>Arthropoda</taxon>
        <taxon>Hexapoda</taxon>
        <taxon>Insecta</taxon>
        <taxon>Pterygota</taxon>
        <taxon>Neoptera</taxon>
        <taxon>Paraneoptera</taxon>
        <taxon>Hemiptera</taxon>
        <taxon>Heteroptera</taxon>
        <taxon>Panheteroptera</taxon>
        <taxon>Cimicomorpha</taxon>
        <taxon>Miridae</taxon>
        <taxon>Mirini</taxon>
        <taxon>Apolygus</taxon>
    </lineage>
</organism>
<evidence type="ECO:0000313" key="1">
    <source>
        <dbReference type="EMBL" id="KAF6205010.1"/>
    </source>
</evidence>
<dbReference type="InterPro" id="IPR001611">
    <property type="entry name" value="Leu-rich_rpt"/>
</dbReference>
<dbReference type="InterPro" id="IPR003591">
    <property type="entry name" value="Leu-rich_rpt_typical-subtyp"/>
</dbReference>
<dbReference type="InterPro" id="IPR032675">
    <property type="entry name" value="LRR_dom_sf"/>
</dbReference>
<reference evidence="1" key="1">
    <citation type="journal article" date="2021" name="Mol. Ecol. Resour.">
        <title>Apolygus lucorum genome provides insights into omnivorousness and mesophyll feeding.</title>
        <authorList>
            <person name="Liu Y."/>
            <person name="Liu H."/>
            <person name="Wang H."/>
            <person name="Huang T."/>
            <person name="Liu B."/>
            <person name="Yang B."/>
            <person name="Yin L."/>
            <person name="Li B."/>
            <person name="Zhang Y."/>
            <person name="Zhang S."/>
            <person name="Jiang F."/>
            <person name="Zhang X."/>
            <person name="Ren Y."/>
            <person name="Wang B."/>
            <person name="Wang S."/>
            <person name="Lu Y."/>
            <person name="Wu K."/>
            <person name="Fan W."/>
            <person name="Wang G."/>
        </authorList>
    </citation>
    <scope>NUCLEOTIDE SEQUENCE</scope>
    <source>
        <strain evidence="1">12Hb</strain>
    </source>
</reference>
<dbReference type="Pfam" id="PF13855">
    <property type="entry name" value="LRR_8"/>
    <property type="match status" value="1"/>
</dbReference>
<evidence type="ECO:0008006" key="3">
    <source>
        <dbReference type="Google" id="ProtNLM"/>
    </source>
</evidence>
<dbReference type="PROSITE" id="PS51450">
    <property type="entry name" value="LRR"/>
    <property type="match status" value="1"/>
</dbReference>
<name>A0A6A4JWW0_APOLU</name>
<dbReference type="EMBL" id="WIXP02000009">
    <property type="protein sequence ID" value="KAF6205010.1"/>
    <property type="molecule type" value="Genomic_DNA"/>
</dbReference>
<dbReference type="PANTHER" id="PTHR24366">
    <property type="entry name" value="IG(IMMUNOGLOBULIN) AND LRR(LEUCINE RICH REPEAT) DOMAINS"/>
    <property type="match status" value="1"/>
</dbReference>
<sequence>MSALFWVFLSFLARASADICSVIHFTATEWDANCAGMNLTVLPDFSDKPVVSLVLRNTGLSSNITFEGWKSLKYVDLSFNDLYDVRPNTFEGIDVLGSLNISYCSLRNISSSHVKGKTLIKILDISGNNRLPSTPVFQQTLNKSLERGTSHLYINDMGISNFPQDFFISAVSLQRLHMRDNLLRDLPIFPQNLHFLDISNNSLTTLHDEPFKSCSNLKTLYVQNNVELIEVDVDALKYLLNLTVLSLKGNKKLDHLPNGVFSHNDNLRELSLAGCNFKTLSPYFEPKFSSLKHVELYENPWECNPSIQWFQALSSSSVALSDVRCENGVSFVQYFGHIKLTLMRNIMILVVVMTLSFFAIGGWYLYDLERRRRTANPYWRLGRKNPMSDPVYISTIV</sequence>
<keyword evidence="2" id="KW-1185">Reference proteome</keyword>
<dbReference type="OrthoDB" id="1687175at2759"/>
<dbReference type="Gene3D" id="3.80.10.10">
    <property type="entry name" value="Ribonuclease Inhibitor"/>
    <property type="match status" value="2"/>
</dbReference>
<protein>
    <recommendedName>
        <fullName evidence="3">LRRCT domain-containing protein</fullName>
    </recommendedName>
</protein>
<dbReference type="SUPFAM" id="SSF52058">
    <property type="entry name" value="L domain-like"/>
    <property type="match status" value="1"/>
</dbReference>
<dbReference type="Proteomes" id="UP000466442">
    <property type="component" value="Linkage Group LG9"/>
</dbReference>
<accession>A0A6A4JWW0</accession>
<dbReference type="PANTHER" id="PTHR24366:SF96">
    <property type="entry name" value="LEUCINE RICH REPEAT CONTAINING 53"/>
    <property type="match status" value="1"/>
</dbReference>
<evidence type="ECO:0000313" key="2">
    <source>
        <dbReference type="Proteomes" id="UP000466442"/>
    </source>
</evidence>
<dbReference type="Pfam" id="PF00560">
    <property type="entry name" value="LRR_1"/>
    <property type="match status" value="1"/>
</dbReference>
<dbReference type="AlphaFoldDB" id="A0A6A4JWW0"/>
<comment type="caution">
    <text evidence="1">The sequence shown here is derived from an EMBL/GenBank/DDBJ whole genome shotgun (WGS) entry which is preliminary data.</text>
</comment>
<gene>
    <name evidence="1" type="ORF">GE061_019177</name>
</gene>